<keyword evidence="10" id="KW-1185">Reference proteome</keyword>
<evidence type="ECO:0000256" key="6">
    <source>
        <dbReference type="ARBA" id="ARBA00022759"/>
    </source>
</evidence>
<dbReference type="GO" id="GO:0004519">
    <property type="term" value="F:endonuclease activity"/>
    <property type="evidence" value="ECO:0007669"/>
    <property type="project" value="UniProtKB-KW"/>
</dbReference>
<evidence type="ECO:0000256" key="4">
    <source>
        <dbReference type="ARBA" id="ARBA00022694"/>
    </source>
</evidence>
<evidence type="ECO:0000313" key="10">
    <source>
        <dbReference type="Proteomes" id="UP000812966"/>
    </source>
</evidence>
<keyword evidence="5" id="KW-0540">Nuclease</keyword>
<dbReference type="SMART" id="SM00538">
    <property type="entry name" value="POP4"/>
    <property type="match status" value="1"/>
</dbReference>
<feature type="region of interest" description="Disordered" evidence="8">
    <location>
        <begin position="1"/>
        <end position="33"/>
    </location>
</feature>
<dbReference type="GO" id="GO:0016787">
    <property type="term" value="F:hydrolase activity"/>
    <property type="evidence" value="ECO:0007669"/>
    <property type="project" value="UniProtKB-KW"/>
</dbReference>
<accession>A0A8K0JJ49</accession>
<dbReference type="GO" id="GO:0005634">
    <property type="term" value="C:nucleus"/>
    <property type="evidence" value="ECO:0007669"/>
    <property type="project" value="UniProtKB-SubCell"/>
</dbReference>
<comment type="subcellular location">
    <subcellularLocation>
        <location evidence="1">Nucleus</location>
    </subcellularLocation>
</comment>
<keyword evidence="7" id="KW-0378">Hydrolase</keyword>
<evidence type="ECO:0000256" key="3">
    <source>
        <dbReference type="ARBA" id="ARBA00022490"/>
    </source>
</evidence>
<dbReference type="InterPro" id="IPR036980">
    <property type="entry name" value="RNase_P/MRP_Rpp29_sf"/>
</dbReference>
<feature type="region of interest" description="Disordered" evidence="8">
    <location>
        <begin position="287"/>
        <end position="324"/>
    </location>
</feature>
<dbReference type="InterPro" id="IPR023538">
    <property type="entry name" value="RNP1"/>
</dbReference>
<dbReference type="InterPro" id="IPR023534">
    <property type="entry name" value="Rof/RNase_P-like"/>
</dbReference>
<evidence type="ECO:0000313" key="9">
    <source>
        <dbReference type="EMBL" id="KAG7530548.1"/>
    </source>
</evidence>
<dbReference type="OrthoDB" id="124041at2759"/>
<dbReference type="PANTHER" id="PTHR13348:SF0">
    <property type="entry name" value="RIBONUCLEASE P PROTEIN SUBUNIT P29"/>
    <property type="match status" value="1"/>
</dbReference>
<sequence length="380" mass="41634">MSSGKKSMKGSTFAPSQGEVNAHQELDPYRSLPGSFKKPLLEFSAANPFPPDLPSPASCSLLKIKPQHYNGRLANKSLILQDPPLSGPSAQEAERKQHAVNKGKKRRALATKEEVERFDKDDERGVKRKRAGLGNRKESRKAWNLEAGVKISYNLLLPLHYLYLSYLSELLCLPPYQEAPQPQHNAPSTSNSGLTPLPSSRLPNGLGCELISARIVKSDMTGALLRVKRSKNKALQGLEGLVVQETAGTFKVVAKDGVVRVLPKGNTLFLLSFPAYAFHTLPHAPNAKQEEAQPPPPLDPIDPSDPLAFLSETPSNTPAPTSKHQAFEASLARVPRIEIDILGSAFAFRSEDRAGRKFKPGTVLDQGWAADWLLPEMFDE</sequence>
<feature type="region of interest" description="Disordered" evidence="8">
    <location>
        <begin position="179"/>
        <end position="199"/>
    </location>
</feature>
<dbReference type="Proteomes" id="UP000812966">
    <property type="component" value="Unassembled WGS sequence"/>
</dbReference>
<protein>
    <submittedName>
        <fullName evidence="9">Uncharacterized protein</fullName>
    </submittedName>
</protein>
<dbReference type="AlphaFoldDB" id="A0A8K0JJ49"/>
<gene>
    <name evidence="9" type="ORF">FFLO_04974</name>
</gene>
<comment type="similarity">
    <text evidence="2">Belongs to the eukaryotic/archaeal RNase P protein component 1 family.</text>
</comment>
<reference evidence="9" key="1">
    <citation type="submission" date="2020-04" db="EMBL/GenBank/DDBJ databases">
        <title>Analysis of mating type loci in Filobasidium floriforme.</title>
        <authorList>
            <person name="Nowrousian M."/>
        </authorList>
    </citation>
    <scope>NUCLEOTIDE SEQUENCE</scope>
    <source>
        <strain evidence="9">CBS 6242</strain>
    </source>
</reference>
<dbReference type="EMBL" id="JABELV010000115">
    <property type="protein sequence ID" value="KAG7530548.1"/>
    <property type="molecule type" value="Genomic_DNA"/>
</dbReference>
<evidence type="ECO:0000256" key="1">
    <source>
        <dbReference type="ARBA" id="ARBA00004123"/>
    </source>
</evidence>
<dbReference type="SUPFAM" id="SSF101744">
    <property type="entry name" value="Rof/RNase P subunit-like"/>
    <property type="match status" value="1"/>
</dbReference>
<dbReference type="InterPro" id="IPR002730">
    <property type="entry name" value="Rpp29/RNP1"/>
</dbReference>
<comment type="caution">
    <text evidence="9">The sequence shown here is derived from an EMBL/GenBank/DDBJ whole genome shotgun (WGS) entry which is preliminary data.</text>
</comment>
<dbReference type="GO" id="GO:0006364">
    <property type="term" value="P:rRNA processing"/>
    <property type="evidence" value="ECO:0007669"/>
    <property type="project" value="TreeGrafter"/>
</dbReference>
<dbReference type="InterPro" id="IPR016848">
    <property type="entry name" value="RNase_P/MRP_Rpp29-subunit"/>
</dbReference>
<dbReference type="GO" id="GO:0033204">
    <property type="term" value="F:ribonuclease P RNA binding"/>
    <property type="evidence" value="ECO:0007669"/>
    <property type="project" value="InterPro"/>
</dbReference>
<dbReference type="GO" id="GO:0030677">
    <property type="term" value="C:ribonuclease P complex"/>
    <property type="evidence" value="ECO:0007669"/>
    <property type="project" value="InterPro"/>
</dbReference>
<feature type="compositionally biased region" description="Polar residues" evidence="8">
    <location>
        <begin position="180"/>
        <end position="199"/>
    </location>
</feature>
<dbReference type="Gene3D" id="2.30.30.210">
    <property type="entry name" value="Ribonuclease P/MRP, subunit p29"/>
    <property type="match status" value="1"/>
</dbReference>
<feature type="compositionally biased region" description="Basic residues" evidence="8">
    <location>
        <begin position="98"/>
        <end position="109"/>
    </location>
</feature>
<feature type="region of interest" description="Disordered" evidence="8">
    <location>
        <begin position="80"/>
        <end position="109"/>
    </location>
</feature>
<feature type="compositionally biased region" description="Low complexity" evidence="8">
    <location>
        <begin position="1"/>
        <end position="11"/>
    </location>
</feature>
<organism evidence="9 10">
    <name type="scientific">Filobasidium floriforme</name>
    <dbReference type="NCBI Taxonomy" id="5210"/>
    <lineage>
        <taxon>Eukaryota</taxon>
        <taxon>Fungi</taxon>
        <taxon>Dikarya</taxon>
        <taxon>Basidiomycota</taxon>
        <taxon>Agaricomycotina</taxon>
        <taxon>Tremellomycetes</taxon>
        <taxon>Filobasidiales</taxon>
        <taxon>Filobasidiaceae</taxon>
        <taxon>Filobasidium</taxon>
    </lineage>
</organism>
<proteinExistence type="inferred from homology"/>
<keyword evidence="3" id="KW-0963">Cytoplasm</keyword>
<dbReference type="Pfam" id="PF01868">
    <property type="entry name" value="RNase_P-MRP_p29"/>
    <property type="match status" value="1"/>
</dbReference>
<dbReference type="GO" id="GO:0001682">
    <property type="term" value="P:tRNA 5'-leader removal"/>
    <property type="evidence" value="ECO:0007669"/>
    <property type="project" value="InterPro"/>
</dbReference>
<feature type="compositionally biased region" description="Polar residues" evidence="8">
    <location>
        <begin position="312"/>
        <end position="324"/>
    </location>
</feature>
<name>A0A8K0JJ49_9TREE</name>
<dbReference type="HAMAP" id="MF_00754">
    <property type="entry name" value="RNase_P_1"/>
    <property type="match status" value="1"/>
</dbReference>
<evidence type="ECO:0000256" key="2">
    <source>
        <dbReference type="ARBA" id="ARBA00006181"/>
    </source>
</evidence>
<evidence type="ECO:0000256" key="5">
    <source>
        <dbReference type="ARBA" id="ARBA00022722"/>
    </source>
</evidence>
<dbReference type="GO" id="GO:0000172">
    <property type="term" value="C:ribonuclease MRP complex"/>
    <property type="evidence" value="ECO:0007669"/>
    <property type="project" value="InterPro"/>
</dbReference>
<dbReference type="PANTHER" id="PTHR13348">
    <property type="entry name" value="RIBONUCLEASE P SUBUNIT P29"/>
    <property type="match status" value="1"/>
</dbReference>
<evidence type="ECO:0000256" key="8">
    <source>
        <dbReference type="SAM" id="MobiDB-lite"/>
    </source>
</evidence>
<keyword evidence="4" id="KW-0819">tRNA processing</keyword>
<evidence type="ECO:0000256" key="7">
    <source>
        <dbReference type="ARBA" id="ARBA00022801"/>
    </source>
</evidence>
<keyword evidence="6" id="KW-0255">Endonuclease</keyword>